<name>A0A9X1U2X7_9FLAO</name>
<dbReference type="PRINTS" id="PR00723">
    <property type="entry name" value="SUBTILISIN"/>
</dbReference>
<keyword evidence="2" id="KW-0732">Signal</keyword>
<feature type="domain" description="Secretion system C-terminal sorting" evidence="8">
    <location>
        <begin position="1082"/>
        <end position="1158"/>
    </location>
</feature>
<proteinExistence type="inferred from homology"/>
<dbReference type="InterPro" id="IPR026444">
    <property type="entry name" value="Secre_tail"/>
</dbReference>
<evidence type="ECO:0000256" key="3">
    <source>
        <dbReference type="ARBA" id="ARBA00022801"/>
    </source>
</evidence>
<dbReference type="InterPro" id="IPR013320">
    <property type="entry name" value="ConA-like_dom_sf"/>
</dbReference>
<sequence length="1159" mass="125516">MPENISSFKWSQLPVSAKMAEGYVGWVQFYETPKQSVQDAFKQNNLELIEYIPHNTYLFYFPKNTSVDFLRNNGVRSIVAVNGNAKLSKELQNPPYEYWAMDGDNILVTLEFHKNISADQVIQELAQRQIAVKQQYKGANNIELSIPNNCLEDLANLSFVKWIELIPAPSVPDDTRGRSLHRSSNLDTQTTAGRNYTGEGIGVLCRDDGIVGPHIDFQGRIDNSQASGTGQNHGDGVSGIMSGAGNLNPSYRGMAAGSTLHVVNYIPSFLDGPTVSLINSGDVVITNSSYSNGCNDGYTTITRTVDTQTKDFPNLLHVFSAGNSNGNNCGYGAGNQWGNITGGHKQGKNVIATANVYFDGSLVSSSSRGPAHDGRIKPDIAANGQHQMSTDENNTYRSFGGTSGAAPGIAGVSAQLYEAYAGLNGGDLPQSALIKAALLNTANDAGNVGPDYKFGFGIVNGLRAAKLIEDERYLSSTISQGDTNNHSINVPAGTKQVRFMVYWSDAPASPGANPALVNDLDLVVKDPNNTDYLPYILDPTPNPTTLNLPATNGVDRLNNVEQVVINNPTSGNYNINVTGFNVPVGPQEYFVVYEVISENITVTYPNGGESVVPGEAESIHWDAVAVNTTSSFELEYSIDNGSSWNNIATVPSSTTNYEWNVPNSVSGKALIRVSNGSSQDVSDDTFDIAPLVTGYLVSQVCPSTATFTWNPVTDAESYDFYILGEKYMEVVGTTNTNSITIPITDPEATLWYAVLAKNDTEDWEGRRSVARKHDGGLLNCTLANDVAVEVNNTPSDFNQICNPGPVTVSAKLTNTGIDSQTNFDVSYQLDSGSLITETFTETLPSGQTVIFDFAEQIEITTSGTYTLTVSIDLPGDENPNNDEDALTFYSEMEAAQLDYEEPFDVNGMPPEGWTIFNPDNSITWTPRSVTGSTGESTLTAYVDNNSYNGNGQEDILQTLFIDLTTANDAHLSFDIAKAQYSSSFSDAFRVDISTDCGATFNQIYYKQGLDLSTIPGYFTGSWVPSSANQWRTETIDLSAYLGENVQFRFVNITGYGNSTYIDNINVNGSLGVNKEIFSNVSMYPNPASSEVVINLNTTVQNNVSIELYNSLGQKLQTITENEMSGKSRGTLNVSNYATGIYFVKIKSGKTSATKKLIVQ</sequence>
<dbReference type="PROSITE" id="PS51892">
    <property type="entry name" value="SUBTILASE"/>
    <property type="match status" value="1"/>
</dbReference>
<dbReference type="Gene3D" id="2.60.120.380">
    <property type="match status" value="1"/>
</dbReference>
<protein>
    <submittedName>
        <fullName evidence="9">S8 family serine peptidase</fullName>
    </submittedName>
</protein>
<evidence type="ECO:0000256" key="1">
    <source>
        <dbReference type="ARBA" id="ARBA00022670"/>
    </source>
</evidence>
<organism evidence="9 10">
    <name type="scientific">Aequorivita xiaoshiensis</name>
    <dbReference type="NCBI Taxonomy" id="2874476"/>
    <lineage>
        <taxon>Bacteria</taxon>
        <taxon>Pseudomonadati</taxon>
        <taxon>Bacteroidota</taxon>
        <taxon>Flavobacteriia</taxon>
        <taxon>Flavobacteriales</taxon>
        <taxon>Flavobacteriaceae</taxon>
        <taxon>Aequorivita</taxon>
    </lineage>
</organism>
<dbReference type="Proteomes" id="UP001139462">
    <property type="component" value="Unassembled WGS sequence"/>
</dbReference>
<comment type="caution">
    <text evidence="9">The sequence shown here is derived from an EMBL/GenBank/DDBJ whole genome shotgun (WGS) entry which is preliminary data.</text>
</comment>
<keyword evidence="1 5" id="KW-0645">Protease</keyword>
<dbReference type="CDD" id="cd04842">
    <property type="entry name" value="Peptidases_S8_Kp43_protease"/>
    <property type="match status" value="1"/>
</dbReference>
<dbReference type="Gene3D" id="3.40.50.200">
    <property type="entry name" value="Peptidase S8/S53 domain"/>
    <property type="match status" value="1"/>
</dbReference>
<evidence type="ECO:0000259" key="8">
    <source>
        <dbReference type="Pfam" id="PF18962"/>
    </source>
</evidence>
<evidence type="ECO:0000313" key="10">
    <source>
        <dbReference type="Proteomes" id="UP001139462"/>
    </source>
</evidence>
<gene>
    <name evidence="9" type="ORF">K8344_02870</name>
</gene>
<feature type="active site" description="Charge relay system" evidence="5">
    <location>
        <position position="233"/>
    </location>
</feature>
<dbReference type="PROSITE" id="PS00138">
    <property type="entry name" value="SUBTILASE_SER"/>
    <property type="match status" value="1"/>
</dbReference>
<feature type="region of interest" description="Disordered" evidence="6">
    <location>
        <begin position="173"/>
        <end position="192"/>
    </location>
</feature>
<dbReference type="InterPro" id="IPR034058">
    <property type="entry name" value="TagA/B/C/D_pept_dom"/>
</dbReference>
<dbReference type="NCBIfam" id="NF038128">
    <property type="entry name" value="choice_anch_J"/>
    <property type="match status" value="1"/>
</dbReference>
<dbReference type="SUPFAM" id="SSF52743">
    <property type="entry name" value="Subtilisin-like"/>
    <property type="match status" value="1"/>
</dbReference>
<evidence type="ECO:0000256" key="4">
    <source>
        <dbReference type="ARBA" id="ARBA00022825"/>
    </source>
</evidence>
<feature type="active site" description="Charge relay system" evidence="5">
    <location>
        <position position="207"/>
    </location>
</feature>
<keyword evidence="10" id="KW-1185">Reference proteome</keyword>
<dbReference type="GO" id="GO:0004252">
    <property type="term" value="F:serine-type endopeptidase activity"/>
    <property type="evidence" value="ECO:0007669"/>
    <property type="project" value="UniProtKB-UniRule"/>
</dbReference>
<reference evidence="9" key="1">
    <citation type="submission" date="2021-09" db="EMBL/GenBank/DDBJ databases">
        <title>Genome of Aequorivita sp. strain F64183.</title>
        <authorList>
            <person name="Wang Y."/>
        </authorList>
    </citation>
    <scope>NUCLEOTIDE SEQUENCE</scope>
    <source>
        <strain evidence="9">F64183</strain>
    </source>
</reference>
<evidence type="ECO:0000259" key="7">
    <source>
        <dbReference type="Pfam" id="PF00082"/>
    </source>
</evidence>
<feature type="domain" description="Peptidase S8/S53" evidence="7">
    <location>
        <begin position="198"/>
        <end position="457"/>
    </location>
</feature>
<evidence type="ECO:0000256" key="5">
    <source>
        <dbReference type="PROSITE-ProRule" id="PRU01240"/>
    </source>
</evidence>
<feature type="compositionally biased region" description="Polar residues" evidence="6">
    <location>
        <begin position="182"/>
        <end position="192"/>
    </location>
</feature>
<dbReference type="Gene3D" id="2.60.120.260">
    <property type="entry name" value="Galactose-binding domain-like"/>
    <property type="match status" value="1"/>
</dbReference>
<evidence type="ECO:0000256" key="2">
    <source>
        <dbReference type="ARBA" id="ARBA00022729"/>
    </source>
</evidence>
<dbReference type="AlphaFoldDB" id="A0A9X1U2X7"/>
<dbReference type="EMBL" id="JAIRBB010000001">
    <property type="protein sequence ID" value="MCG2430049.1"/>
    <property type="molecule type" value="Genomic_DNA"/>
</dbReference>
<dbReference type="GO" id="GO:0006508">
    <property type="term" value="P:proteolysis"/>
    <property type="evidence" value="ECO:0007669"/>
    <property type="project" value="UniProtKB-KW"/>
</dbReference>
<dbReference type="RefSeq" id="WP_237606782.1">
    <property type="nucleotide sequence ID" value="NZ_JAIRBB010000001.1"/>
</dbReference>
<dbReference type="Gene3D" id="2.60.40.10">
    <property type="entry name" value="Immunoglobulins"/>
    <property type="match status" value="1"/>
</dbReference>
<dbReference type="Pfam" id="PF00082">
    <property type="entry name" value="Peptidase_S8"/>
    <property type="match status" value="1"/>
</dbReference>
<accession>A0A9X1U2X7</accession>
<keyword evidence="4 5" id="KW-0720">Serine protease</keyword>
<dbReference type="SUPFAM" id="SSF49899">
    <property type="entry name" value="Concanavalin A-like lectins/glucanases"/>
    <property type="match status" value="1"/>
</dbReference>
<dbReference type="InterPro" id="IPR000209">
    <property type="entry name" value="Peptidase_S8/S53_dom"/>
</dbReference>
<keyword evidence="3 5" id="KW-0378">Hydrolase</keyword>
<dbReference type="InterPro" id="IPR013783">
    <property type="entry name" value="Ig-like_fold"/>
</dbReference>
<comment type="similarity">
    <text evidence="5">Belongs to the peptidase S8 family.</text>
</comment>
<evidence type="ECO:0000256" key="6">
    <source>
        <dbReference type="SAM" id="MobiDB-lite"/>
    </source>
</evidence>
<dbReference type="InterPro" id="IPR023828">
    <property type="entry name" value="Peptidase_S8_Ser-AS"/>
</dbReference>
<dbReference type="GO" id="GO:0005975">
    <property type="term" value="P:carbohydrate metabolic process"/>
    <property type="evidence" value="ECO:0007669"/>
    <property type="project" value="UniProtKB-ARBA"/>
</dbReference>
<evidence type="ECO:0000313" key="9">
    <source>
        <dbReference type="EMBL" id="MCG2430049.1"/>
    </source>
</evidence>
<dbReference type="InterPro" id="IPR015500">
    <property type="entry name" value="Peptidase_S8_subtilisin-rel"/>
</dbReference>
<feature type="active site" description="Charge relay system" evidence="5">
    <location>
        <position position="403"/>
    </location>
</feature>
<dbReference type="GO" id="GO:0004553">
    <property type="term" value="F:hydrolase activity, hydrolyzing O-glycosyl compounds"/>
    <property type="evidence" value="ECO:0007669"/>
    <property type="project" value="UniProtKB-ARBA"/>
</dbReference>
<dbReference type="Pfam" id="PF18962">
    <property type="entry name" value="Por_Secre_tail"/>
    <property type="match status" value="1"/>
</dbReference>
<dbReference type="InterPro" id="IPR036852">
    <property type="entry name" value="Peptidase_S8/S53_dom_sf"/>
</dbReference>
<dbReference type="NCBIfam" id="TIGR04183">
    <property type="entry name" value="Por_Secre_tail"/>
    <property type="match status" value="1"/>
</dbReference>